<dbReference type="RefSeq" id="WP_163227447.1">
    <property type="nucleotide sequence ID" value="NZ_VYSG01000001.1"/>
</dbReference>
<keyword evidence="3" id="KW-1185">Reference proteome</keyword>
<dbReference type="Pfam" id="PF00480">
    <property type="entry name" value="ROK"/>
    <property type="match status" value="1"/>
</dbReference>
<dbReference type="Gene3D" id="1.10.10.10">
    <property type="entry name" value="Winged helix-like DNA-binding domain superfamily/Winged helix DNA-binding domain"/>
    <property type="match status" value="1"/>
</dbReference>
<dbReference type="AlphaFoldDB" id="A0A6I5NMH5"/>
<dbReference type="PANTHER" id="PTHR18964">
    <property type="entry name" value="ROK (REPRESSOR, ORF, KINASE) FAMILY"/>
    <property type="match status" value="1"/>
</dbReference>
<name>A0A6I5NMH5_9BIFI</name>
<dbReference type="InterPro" id="IPR000600">
    <property type="entry name" value="ROK"/>
</dbReference>
<comment type="similarity">
    <text evidence="1">Belongs to the ROK (NagC/XylR) family.</text>
</comment>
<gene>
    <name evidence="2" type="ORF">F6S87_04890</name>
</gene>
<dbReference type="Proteomes" id="UP000469292">
    <property type="component" value="Unassembled WGS sequence"/>
</dbReference>
<protein>
    <submittedName>
        <fullName evidence="2">ROK family protein</fullName>
    </submittedName>
</protein>
<dbReference type="InterPro" id="IPR036388">
    <property type="entry name" value="WH-like_DNA-bd_sf"/>
</dbReference>
<organism evidence="2 3">
    <name type="scientific">Bifidobacterium choloepi</name>
    <dbReference type="NCBI Taxonomy" id="2614131"/>
    <lineage>
        <taxon>Bacteria</taxon>
        <taxon>Bacillati</taxon>
        <taxon>Actinomycetota</taxon>
        <taxon>Actinomycetes</taxon>
        <taxon>Bifidobacteriales</taxon>
        <taxon>Bifidobacteriaceae</taxon>
        <taxon>Bifidobacterium</taxon>
    </lineage>
</organism>
<comment type="caution">
    <text evidence="2">The sequence shown here is derived from an EMBL/GenBank/DDBJ whole genome shotgun (WGS) entry which is preliminary data.</text>
</comment>
<accession>A0A6I5NMH5</accession>
<reference evidence="2 3" key="1">
    <citation type="submission" date="2019-09" db="EMBL/GenBank/DDBJ databases">
        <title>Phylogenetic characterization of a novel taxon of the genus Bifidobacterium: Bifidobacterium choloepi sp. nov.</title>
        <authorList>
            <person name="Modesto M."/>
            <person name="Satti M."/>
        </authorList>
    </citation>
    <scope>NUCLEOTIDE SEQUENCE [LARGE SCALE GENOMIC DNA]</scope>
    <source>
        <strain evidence="2 3">BRDM6</strain>
    </source>
</reference>
<evidence type="ECO:0000313" key="3">
    <source>
        <dbReference type="Proteomes" id="UP000469292"/>
    </source>
</evidence>
<dbReference type="InterPro" id="IPR036390">
    <property type="entry name" value="WH_DNA-bd_sf"/>
</dbReference>
<sequence length="392" mass="41497">MTRENTIPRWFDGSDNMHRTARAIAKYGPVAQAPLAQLEGLTSGTLSRIVGDLEELDVVVEGGEDGFGEGDGGERRGRPQTLLQLNRQAATAIGMKVTGDEIVATAIDFGGDAVTAAYRRQIVDRQPDAVVALIVGLVDDCERELALRSLPRPVGVGVAFGGHVVDGSVVDYAPFLHWNDPVDVGAVVFERTGLPCAAFNDVNSLAFMESWFGEGHGLGSLAVVTVGAGIGYSLTARGELVDGSNASYGLAAHVPLDSRGPLCTAGHVGCSQCLTDESLATQYSELRGTAETFDDFVRDARDNVPQATLLANRICFRIGTLVAAIANLAMPEKVVLSGESAFVAKFDAESVREGIAQFRHTQAAPVDFAVVDHPASDWARAAATRVIGEYLR</sequence>
<evidence type="ECO:0000256" key="1">
    <source>
        <dbReference type="ARBA" id="ARBA00006479"/>
    </source>
</evidence>
<dbReference type="InterPro" id="IPR043129">
    <property type="entry name" value="ATPase_NBD"/>
</dbReference>
<dbReference type="SUPFAM" id="SSF53067">
    <property type="entry name" value="Actin-like ATPase domain"/>
    <property type="match status" value="1"/>
</dbReference>
<dbReference type="EMBL" id="VYSG01000001">
    <property type="protein sequence ID" value="NEG69942.1"/>
    <property type="molecule type" value="Genomic_DNA"/>
</dbReference>
<dbReference type="Gene3D" id="3.30.420.40">
    <property type="match status" value="2"/>
</dbReference>
<evidence type="ECO:0000313" key="2">
    <source>
        <dbReference type="EMBL" id="NEG69942.1"/>
    </source>
</evidence>
<dbReference type="PANTHER" id="PTHR18964:SF149">
    <property type="entry name" value="BIFUNCTIONAL UDP-N-ACETYLGLUCOSAMINE 2-EPIMERASE_N-ACETYLMANNOSAMINE KINASE"/>
    <property type="match status" value="1"/>
</dbReference>
<dbReference type="SUPFAM" id="SSF46785">
    <property type="entry name" value="Winged helix' DNA-binding domain"/>
    <property type="match status" value="1"/>
</dbReference>
<proteinExistence type="inferred from homology"/>